<dbReference type="InterPro" id="IPR012337">
    <property type="entry name" value="RNaseH-like_sf"/>
</dbReference>
<keyword evidence="3" id="KW-1185">Reference proteome</keyword>
<dbReference type="SUPFAM" id="SSF53098">
    <property type="entry name" value="Ribonuclease H-like"/>
    <property type="match status" value="1"/>
</dbReference>
<name>A0A6G0YC07_APHCR</name>
<dbReference type="InterPro" id="IPR006580">
    <property type="entry name" value="Znf_TTF"/>
</dbReference>
<evidence type="ECO:0000313" key="2">
    <source>
        <dbReference type="EMBL" id="KAF0752826.1"/>
    </source>
</evidence>
<dbReference type="Pfam" id="PF14291">
    <property type="entry name" value="DUF4371"/>
    <property type="match status" value="1"/>
</dbReference>
<protein>
    <recommendedName>
        <fullName evidence="1">TTF-type domain-containing protein</fullName>
    </recommendedName>
</protein>
<dbReference type="PANTHER" id="PTHR45749:SF21">
    <property type="entry name" value="DUF4371 DOMAIN-CONTAINING PROTEIN"/>
    <property type="match status" value="1"/>
</dbReference>
<dbReference type="EMBL" id="VUJU01004923">
    <property type="protein sequence ID" value="KAF0752826.1"/>
    <property type="molecule type" value="Genomic_DNA"/>
</dbReference>
<gene>
    <name evidence="2" type="ORF">FWK35_00018096</name>
</gene>
<dbReference type="InterPro" id="IPR008906">
    <property type="entry name" value="HATC_C_dom"/>
</dbReference>
<dbReference type="SMART" id="SM00597">
    <property type="entry name" value="ZnF_TTF"/>
    <property type="match status" value="1"/>
</dbReference>
<dbReference type="AlphaFoldDB" id="A0A6G0YC07"/>
<dbReference type="Proteomes" id="UP000478052">
    <property type="component" value="Unassembled WGS sequence"/>
</dbReference>
<feature type="domain" description="TTF-type" evidence="1">
    <location>
        <begin position="87"/>
        <end position="176"/>
    </location>
</feature>
<accession>A0A6G0YC07</accession>
<sequence length="710" mass="81537">MASKKPSSKNLLSYFTTNKKARTDSYENNEADLGCGSKGEKTLASPNNDIGFIVDKVVLTDADKKLVLSNLWVPDDFYKFPLLEKNKKRGLRFQHKWLKEFNWLAYSNVKNGTFCKYCVLFARNGGIGSQPLGNLVTVAFTNWKKAKEVYRVHSNLKYHTSSVLDSEQFLKIMGKKEPSIIEQELALRGSKDFGPINVDDDIRQGHFRALLKYRAKGDDFLRTVLEGSGKRYKYTSPVIQNEIIQVCNTILLRKIVNKVNKSKCFSVLADETTDISTKEQLSICVRYIDEQNMLHEDFLQFFEIESLTGDALANSILNGLIQCGLDCNYLYGQGYDGASNMAGQFKGVQTLVRSKYPKALYVHCAAHSLNLAVSTASGIKPIRNCLGLIEKAYMFFNTPKRNSVLLHVIENSDDEPSTKQLKRLCATRWIQRYDSVKDFSELFPFVLSALEIISDWKDPSDLDKKVNGRYRLLFSFGLPLCKQLQKVQIDLGRTIYIVENVIATLKSIRENNEIEFTDSVGIELQKKRTTTKQTQRANPIIQEDSIEQYYRITVFLPYVDYFIFQLTERFINHKNIFEGFDCIFKTEALPIKLKDREEFTKLIDFYSPVIDPCSSLAELNMWRTKLVTEHIVFRSGLQALDICDEEFYPNINMLLKIFCTLPVSTATPERSFSCLKRIKSYLRNSMKETRLNGLAMLFLVTERSKLQQMK</sequence>
<dbReference type="OrthoDB" id="6598138at2759"/>
<proteinExistence type="predicted"/>
<dbReference type="Pfam" id="PF05699">
    <property type="entry name" value="Dimer_Tnp_hAT"/>
    <property type="match status" value="1"/>
</dbReference>
<organism evidence="2 3">
    <name type="scientific">Aphis craccivora</name>
    <name type="common">Cowpea aphid</name>
    <dbReference type="NCBI Taxonomy" id="307492"/>
    <lineage>
        <taxon>Eukaryota</taxon>
        <taxon>Metazoa</taxon>
        <taxon>Ecdysozoa</taxon>
        <taxon>Arthropoda</taxon>
        <taxon>Hexapoda</taxon>
        <taxon>Insecta</taxon>
        <taxon>Pterygota</taxon>
        <taxon>Neoptera</taxon>
        <taxon>Paraneoptera</taxon>
        <taxon>Hemiptera</taxon>
        <taxon>Sternorrhyncha</taxon>
        <taxon>Aphidomorpha</taxon>
        <taxon>Aphidoidea</taxon>
        <taxon>Aphididae</taxon>
        <taxon>Aphidini</taxon>
        <taxon>Aphis</taxon>
        <taxon>Aphis</taxon>
    </lineage>
</organism>
<dbReference type="PANTHER" id="PTHR45749">
    <property type="match status" value="1"/>
</dbReference>
<dbReference type="InterPro" id="IPR025398">
    <property type="entry name" value="DUF4371"/>
</dbReference>
<comment type="caution">
    <text evidence="2">The sequence shown here is derived from an EMBL/GenBank/DDBJ whole genome shotgun (WGS) entry which is preliminary data.</text>
</comment>
<evidence type="ECO:0000259" key="1">
    <source>
        <dbReference type="SMART" id="SM00597"/>
    </source>
</evidence>
<dbReference type="GO" id="GO:0046983">
    <property type="term" value="F:protein dimerization activity"/>
    <property type="evidence" value="ECO:0007669"/>
    <property type="project" value="InterPro"/>
</dbReference>
<evidence type="ECO:0000313" key="3">
    <source>
        <dbReference type="Proteomes" id="UP000478052"/>
    </source>
</evidence>
<reference evidence="2 3" key="1">
    <citation type="submission" date="2019-08" db="EMBL/GenBank/DDBJ databases">
        <title>Whole genome of Aphis craccivora.</title>
        <authorList>
            <person name="Voronova N.V."/>
            <person name="Shulinski R.S."/>
            <person name="Bandarenka Y.V."/>
            <person name="Zhorov D.G."/>
            <person name="Warner D."/>
        </authorList>
    </citation>
    <scope>NUCLEOTIDE SEQUENCE [LARGE SCALE GENOMIC DNA]</scope>
    <source>
        <strain evidence="2">180601</strain>
        <tissue evidence="2">Whole Body</tissue>
    </source>
</reference>